<evidence type="ECO:0000259" key="1">
    <source>
        <dbReference type="Pfam" id="PF12760"/>
    </source>
</evidence>
<accession>A0A936YLG0</accession>
<dbReference type="AlphaFoldDB" id="A0A936YLG0"/>
<dbReference type="RefSeq" id="WP_201657364.1">
    <property type="nucleotide sequence ID" value="NZ_JAEQNC010000005.1"/>
</dbReference>
<gene>
    <name evidence="2" type="ORF">JJB09_10750</name>
</gene>
<keyword evidence="3" id="KW-1185">Reference proteome</keyword>
<reference evidence="2" key="1">
    <citation type="submission" date="2021-01" db="EMBL/GenBank/DDBJ databases">
        <title>Rhizobium sp. strain KVB221 16S ribosomal RNA gene Genome sequencing and assembly.</title>
        <authorList>
            <person name="Kang M."/>
        </authorList>
    </citation>
    <scope>NUCLEOTIDE SEQUENCE</scope>
    <source>
        <strain evidence="2">KVB221</strain>
    </source>
</reference>
<organism evidence="2 3">
    <name type="scientific">Rhizobium setariae</name>
    <dbReference type="NCBI Taxonomy" id="2801340"/>
    <lineage>
        <taxon>Bacteria</taxon>
        <taxon>Pseudomonadati</taxon>
        <taxon>Pseudomonadota</taxon>
        <taxon>Alphaproteobacteria</taxon>
        <taxon>Hyphomicrobiales</taxon>
        <taxon>Rhizobiaceae</taxon>
        <taxon>Rhizobium/Agrobacterium group</taxon>
        <taxon>Rhizobium</taxon>
    </lineage>
</organism>
<comment type="caution">
    <text evidence="2">The sequence shown here is derived from an EMBL/GenBank/DDBJ whole genome shotgun (WGS) entry which is preliminary data.</text>
</comment>
<evidence type="ECO:0000313" key="3">
    <source>
        <dbReference type="Proteomes" id="UP000633219"/>
    </source>
</evidence>
<feature type="domain" description="Transposase zinc-ribbon" evidence="1">
    <location>
        <begin position="21"/>
        <end position="66"/>
    </location>
</feature>
<name>A0A936YLG0_9HYPH</name>
<protein>
    <submittedName>
        <fullName evidence="2">Transposase</fullName>
    </submittedName>
</protein>
<evidence type="ECO:0000313" key="2">
    <source>
        <dbReference type="EMBL" id="MBL0372508.1"/>
    </source>
</evidence>
<dbReference type="EMBL" id="JAEQNC010000005">
    <property type="protein sequence ID" value="MBL0372508.1"/>
    <property type="molecule type" value="Genomic_DNA"/>
</dbReference>
<dbReference type="InterPro" id="IPR024442">
    <property type="entry name" value="Transposase_Zn_ribbon"/>
</dbReference>
<dbReference type="Proteomes" id="UP000633219">
    <property type="component" value="Unassembled WGS sequence"/>
</dbReference>
<proteinExistence type="predicted"/>
<dbReference type="Pfam" id="PF12760">
    <property type="entry name" value="Zn_ribbon_IS1595"/>
    <property type="match status" value="1"/>
</dbReference>
<sequence length="189" mass="21770">MKDDDSGDISSPRSLTILQNNNNAFRVVDQMRWPDSKHCPRCDSIYIKTVNTAIFRELYRCVDCGYMFNSFSGTLFHGTKIPIVKYFQFFVLYGALGKKLSPRDVSYAISVSNKTAVSLIGRVEKLKTTIAFAEIDRDKAAWLKANSPEQEQNSEFENFFSYCETKSIIVSTSNFHQYLQAVIREKYYE</sequence>